<gene>
    <name evidence="3" type="ORF">AAFC00_005313</name>
</gene>
<dbReference type="GeneID" id="95979012"/>
<keyword evidence="4" id="KW-1185">Reference proteome</keyword>
<keyword evidence="2" id="KW-1133">Transmembrane helix</keyword>
<reference evidence="3 4" key="1">
    <citation type="submission" date="2024-07" db="EMBL/GenBank/DDBJ databases">
        <title>Draft sequence of the Neodothiora populina.</title>
        <authorList>
            <person name="Drown D.D."/>
            <person name="Schuette U.S."/>
            <person name="Buechlein A.B."/>
            <person name="Rusch D.R."/>
            <person name="Winton L.W."/>
            <person name="Adams G.A."/>
        </authorList>
    </citation>
    <scope>NUCLEOTIDE SEQUENCE [LARGE SCALE GENOMIC DNA]</scope>
    <source>
        <strain evidence="3 4">CPC 39397</strain>
    </source>
</reference>
<feature type="region of interest" description="Disordered" evidence="1">
    <location>
        <begin position="87"/>
        <end position="112"/>
    </location>
</feature>
<dbReference type="RefSeq" id="XP_069202907.1">
    <property type="nucleotide sequence ID" value="XM_069345079.1"/>
</dbReference>
<evidence type="ECO:0000313" key="3">
    <source>
        <dbReference type="EMBL" id="KAL1306635.1"/>
    </source>
</evidence>
<proteinExistence type="predicted"/>
<dbReference type="EMBL" id="JBFMKM010000004">
    <property type="protein sequence ID" value="KAL1306635.1"/>
    <property type="molecule type" value="Genomic_DNA"/>
</dbReference>
<evidence type="ECO:0000256" key="1">
    <source>
        <dbReference type="SAM" id="MobiDB-lite"/>
    </source>
</evidence>
<accession>A0ABR3PKQ2</accession>
<feature type="transmembrane region" description="Helical" evidence="2">
    <location>
        <begin position="12"/>
        <end position="30"/>
    </location>
</feature>
<name>A0ABR3PKQ2_9PEZI</name>
<dbReference type="Pfam" id="PF06101">
    <property type="entry name" value="Vps62"/>
    <property type="match status" value="1"/>
</dbReference>
<dbReference type="InterPro" id="IPR009291">
    <property type="entry name" value="Vps62"/>
</dbReference>
<dbReference type="PANTHER" id="PTHR48172">
    <property type="match status" value="1"/>
</dbReference>
<organism evidence="3 4">
    <name type="scientific">Neodothiora populina</name>
    <dbReference type="NCBI Taxonomy" id="2781224"/>
    <lineage>
        <taxon>Eukaryota</taxon>
        <taxon>Fungi</taxon>
        <taxon>Dikarya</taxon>
        <taxon>Ascomycota</taxon>
        <taxon>Pezizomycotina</taxon>
        <taxon>Dothideomycetes</taxon>
        <taxon>Dothideomycetidae</taxon>
        <taxon>Dothideales</taxon>
        <taxon>Dothioraceae</taxon>
        <taxon>Neodothiora</taxon>
    </lineage>
</organism>
<dbReference type="PANTHER" id="PTHR48172:SF2">
    <property type="entry name" value="VACUOLAR PROTEIN SORTING PROTEIN 62"/>
    <property type="match status" value="1"/>
</dbReference>
<evidence type="ECO:0000256" key="2">
    <source>
        <dbReference type="SAM" id="Phobius"/>
    </source>
</evidence>
<dbReference type="Proteomes" id="UP001562354">
    <property type="component" value="Unassembled WGS sequence"/>
</dbReference>
<sequence>MGRGRARKCSLGLISAVLSYLTIYTLYTSFGNETRLRKAHEELQWVNTSSSWIDRQSCRWIGICGAFHLRSSGWRWKTQLIRDQQESSAEQSNILRTPPDISSFWTSGDEKPESWSADERALRDIPSYVYDYTPYVHLFSGEEFWPGDIAEHLVHTTPYLNYTPIEDLKEKRNLENLDELNQYGNGRQTYLQSDDNVEERPQWLGGRENIPTMTGKTYNYSGPLTSPPDYELPNVYDSDWWDVGEGDIIEHGGLRPNPTHAPGVVPRSVKEELKKIVHPTYKIKSNHTGGHSSAPAVLVVVPKANGVVDAFWFYFYSYNLGNVVLNTRFGNHIGDWEHSVVRFQHGKPKALFLSEHNFGEAYAYKAVEKIGKRPVIYSAVGTHAMYATAGVHPYVLPWGLLHDETDKGPLWDPIQNHHAYVYNHTSNEVKSSTRTPKAPISWFNFGGHWGDKTYPLSDPRQYRFAGQYHYVSGPYGPKFKNLGRQKICQGNGKCTIKHWIGNEKVKRTTELDHNEDLAEMHLDDA</sequence>
<comment type="caution">
    <text evidence="3">The sequence shown here is derived from an EMBL/GenBank/DDBJ whole genome shotgun (WGS) entry which is preliminary data.</text>
</comment>
<protein>
    <submittedName>
        <fullName evidence="3">Uncharacterized protein</fullName>
    </submittedName>
</protein>
<keyword evidence="2" id="KW-0472">Membrane</keyword>
<evidence type="ECO:0000313" key="4">
    <source>
        <dbReference type="Proteomes" id="UP001562354"/>
    </source>
</evidence>
<keyword evidence="2" id="KW-0812">Transmembrane</keyword>